<keyword evidence="4" id="KW-0663">Pyridoxal phosphate</keyword>
<dbReference type="GO" id="GO:0005975">
    <property type="term" value="P:carbohydrate metabolic process"/>
    <property type="evidence" value="ECO:0007669"/>
    <property type="project" value="InterPro"/>
</dbReference>
<dbReference type="EMBL" id="BJTG01000003">
    <property type="protein sequence ID" value="GEJ56918.1"/>
    <property type="molecule type" value="Genomic_DNA"/>
</dbReference>
<protein>
    <submittedName>
        <fullName evidence="7">Alpha-glucan phosphorylase</fullName>
    </submittedName>
</protein>
<comment type="catalytic activity">
    <reaction evidence="1">
        <text>[(1-&gt;4)-alpha-D-glucosyl](n) + phosphate = [(1-&gt;4)-alpha-D-glucosyl](n-1) + alpha-D-glucose 1-phosphate</text>
        <dbReference type="Rhea" id="RHEA:41732"/>
        <dbReference type="Rhea" id="RHEA-COMP:9584"/>
        <dbReference type="Rhea" id="RHEA-COMP:9586"/>
        <dbReference type="ChEBI" id="CHEBI:15444"/>
        <dbReference type="ChEBI" id="CHEBI:43474"/>
        <dbReference type="ChEBI" id="CHEBI:58601"/>
        <dbReference type="EC" id="2.4.1.1"/>
    </reaction>
</comment>
<evidence type="ECO:0000256" key="5">
    <source>
        <dbReference type="SAM" id="MobiDB-lite"/>
    </source>
</evidence>
<reference evidence="8" key="1">
    <citation type="journal article" date="2020" name="Appl. Environ. Microbiol.">
        <title>Diazotrophic Anaeromyxobacter Isolates from Soils.</title>
        <authorList>
            <person name="Masuda Y."/>
            <person name="Yamanaka H."/>
            <person name="Xu Z.X."/>
            <person name="Shiratori Y."/>
            <person name="Aono T."/>
            <person name="Amachi S."/>
            <person name="Senoo K."/>
            <person name="Itoh H."/>
        </authorList>
    </citation>
    <scope>NUCLEOTIDE SEQUENCE [LARGE SCALE GENOMIC DNA]</scope>
    <source>
        <strain evidence="8">R267</strain>
    </source>
</reference>
<evidence type="ECO:0000313" key="8">
    <source>
        <dbReference type="Proteomes" id="UP000503640"/>
    </source>
</evidence>
<sequence length="855" mass="92960">MAPRSEARTAPSGSSAGGPARRTQLFLARGLPAALEPLTELALDLRWTWSHASDALWRALDADAWERSANPWLVLQDAPAERLEAAASDAAFVSAVQRAVAQHRARLCAPAWFEVAHPQAALAPVAYFSMEYGLGEGLPLYAGGLGVLAGDHLKAASDLGVPLAAVGLLYQEGYFRQQVEASGEQHERYPYNDPLSLPIQPALDAGGGWLHVQLALPGRPLWLRLWRAQVGRTTLLLLDANDALNAPADRGITAKLYGDGSEVRLLQEIVLGVGGWRALEAAGVTSEVCHLNEGHAAFAAVERARRFALAHGATLGEALWATRAGNVFTTHTPVAAGFDRFPPELVRRYLPAFELEAAGATGEALLRLGRRDPGDAREPLNMAVLGLRTCARTNGVSRLHGEVSRELFQELFPRWPRTEVPIGHVTNGVHVPSWDSHLADRLWTDACGKARWLGTLSNLEEGLCAVPDAALWELRTVSRGDLVRYARFRLEQQLGQRGEGPAAAAQAAAVLDPTALTLGFARRFAEYKRPNLLLSDPARLAALLGRADRPVQLVVAGKAHPADELGKRLVAEWVRFSHRADVRARAVFLEDYDVALAQRLVAGVDVWINTPRRPWEACGTSGMKVLVNGGLNLSALDGWWAEAWTPETGWALPPGGDDAADAAALYRLLEEEVVPMFYRRGPDGVPGAWVTRMRASMARLAPRFSANRMVRDYAERVYLPAAASFRRRCADGARLARELARWAAELDARWREVRIGPVRVRSDEHGHGFEAQVECGEVPCEAIRAEVYADPEPGGAEPVRVAMTCGAALAGSAEGHLWTARVATRRPAADFTIRVVPSHPEAAVPAEAWHIAWQR</sequence>
<feature type="domain" description="DUF3417" evidence="6">
    <location>
        <begin position="31"/>
        <end position="137"/>
    </location>
</feature>
<dbReference type="InterPro" id="IPR024517">
    <property type="entry name" value="Glycogen_phosphorylase_DUF3417"/>
</dbReference>
<evidence type="ECO:0000259" key="6">
    <source>
        <dbReference type="Pfam" id="PF11897"/>
    </source>
</evidence>
<comment type="caution">
    <text evidence="7">The sequence shown here is derived from an EMBL/GenBank/DDBJ whole genome shotgun (WGS) entry which is preliminary data.</text>
</comment>
<dbReference type="PIRSF" id="PIRSF000460">
    <property type="entry name" value="Pprylas_GlgP"/>
    <property type="match status" value="1"/>
</dbReference>
<dbReference type="AlphaFoldDB" id="A0A7I9VL54"/>
<dbReference type="PANTHER" id="PTHR42655:SF1">
    <property type="entry name" value="GLYCOGEN PHOSPHORYLASE"/>
    <property type="match status" value="1"/>
</dbReference>
<dbReference type="InterPro" id="IPR052182">
    <property type="entry name" value="Glycogen/Maltodextrin_Phosph"/>
</dbReference>
<keyword evidence="8" id="KW-1185">Reference proteome</keyword>
<organism evidence="7 8">
    <name type="scientific">Anaeromyxobacter diazotrophicus</name>
    <dbReference type="NCBI Taxonomy" id="2590199"/>
    <lineage>
        <taxon>Bacteria</taxon>
        <taxon>Pseudomonadati</taxon>
        <taxon>Myxococcota</taxon>
        <taxon>Myxococcia</taxon>
        <taxon>Myxococcales</taxon>
        <taxon>Cystobacterineae</taxon>
        <taxon>Anaeromyxobacteraceae</taxon>
        <taxon>Anaeromyxobacter</taxon>
    </lineage>
</organism>
<keyword evidence="3" id="KW-0021">Allosteric enzyme</keyword>
<evidence type="ECO:0000256" key="1">
    <source>
        <dbReference type="ARBA" id="ARBA00001275"/>
    </source>
</evidence>
<dbReference type="InterPro" id="IPR011834">
    <property type="entry name" value="Agluc_phsphrylas"/>
</dbReference>
<comment type="similarity">
    <text evidence="2">Belongs to the glycogen phosphorylase family.</text>
</comment>
<name>A0A7I9VL54_9BACT</name>
<dbReference type="Gene3D" id="3.40.50.2000">
    <property type="entry name" value="Glycogen Phosphorylase B"/>
    <property type="match status" value="3"/>
</dbReference>
<evidence type="ECO:0000256" key="2">
    <source>
        <dbReference type="ARBA" id="ARBA00006047"/>
    </source>
</evidence>
<evidence type="ECO:0000256" key="4">
    <source>
        <dbReference type="PIRSR" id="PIRSR000460-1"/>
    </source>
</evidence>
<dbReference type="GO" id="GO:0030170">
    <property type="term" value="F:pyridoxal phosphate binding"/>
    <property type="evidence" value="ECO:0007669"/>
    <property type="project" value="InterPro"/>
</dbReference>
<evidence type="ECO:0000256" key="3">
    <source>
        <dbReference type="ARBA" id="ARBA00022533"/>
    </source>
</evidence>
<feature type="modified residue" description="N6-(pyridoxal phosphate)lysine" evidence="4">
    <location>
        <position position="624"/>
    </location>
</feature>
<dbReference type="Pfam" id="PF11897">
    <property type="entry name" value="DUF3417"/>
    <property type="match status" value="1"/>
</dbReference>
<proteinExistence type="inferred from homology"/>
<dbReference type="Proteomes" id="UP000503640">
    <property type="component" value="Unassembled WGS sequence"/>
</dbReference>
<feature type="region of interest" description="Disordered" evidence="5">
    <location>
        <begin position="1"/>
        <end position="20"/>
    </location>
</feature>
<dbReference type="InterPro" id="IPR000811">
    <property type="entry name" value="Glyco_trans_35"/>
</dbReference>
<dbReference type="RefSeq" id="WP_176064381.1">
    <property type="nucleotide sequence ID" value="NZ_BJTG01000003.1"/>
</dbReference>
<accession>A0A7I9VL54</accession>
<dbReference type="NCBIfam" id="TIGR02094">
    <property type="entry name" value="more_P_ylases"/>
    <property type="match status" value="1"/>
</dbReference>
<gene>
    <name evidence="7" type="ORF">AMYX_16590</name>
</gene>
<dbReference type="SUPFAM" id="SSF53756">
    <property type="entry name" value="UDP-Glycosyltransferase/glycogen phosphorylase"/>
    <property type="match status" value="1"/>
</dbReference>
<dbReference type="GO" id="GO:0008184">
    <property type="term" value="F:glycogen phosphorylase activity"/>
    <property type="evidence" value="ECO:0007669"/>
    <property type="project" value="InterPro"/>
</dbReference>
<dbReference type="PANTHER" id="PTHR42655">
    <property type="entry name" value="GLYCOGEN PHOSPHORYLASE"/>
    <property type="match status" value="1"/>
</dbReference>
<dbReference type="Pfam" id="PF00343">
    <property type="entry name" value="Phosphorylase"/>
    <property type="match status" value="1"/>
</dbReference>
<evidence type="ECO:0000313" key="7">
    <source>
        <dbReference type="EMBL" id="GEJ56918.1"/>
    </source>
</evidence>